<keyword evidence="6" id="KW-1185">Reference proteome</keyword>
<evidence type="ECO:0000256" key="3">
    <source>
        <dbReference type="SAM" id="Phobius"/>
    </source>
</evidence>
<dbReference type="InterPro" id="IPR002645">
    <property type="entry name" value="STAS_dom"/>
</dbReference>
<accession>A0ABW7A7V3</accession>
<comment type="caution">
    <text evidence="5">The sequence shown here is derived from an EMBL/GenBank/DDBJ whole genome shotgun (WGS) entry which is preliminary data.</text>
</comment>
<name>A0ABW7A7V3_9ACTN</name>
<dbReference type="EMBL" id="JBICRM010000005">
    <property type="protein sequence ID" value="MFG1703400.1"/>
    <property type="molecule type" value="Genomic_DNA"/>
</dbReference>
<feature type="transmembrane region" description="Helical" evidence="3">
    <location>
        <begin position="45"/>
        <end position="66"/>
    </location>
</feature>
<dbReference type="RefSeq" id="WP_393164071.1">
    <property type="nucleotide sequence ID" value="NZ_JBICRM010000005.1"/>
</dbReference>
<organism evidence="5 6">
    <name type="scientific">Nonomuraea marmarensis</name>
    <dbReference type="NCBI Taxonomy" id="3351344"/>
    <lineage>
        <taxon>Bacteria</taxon>
        <taxon>Bacillati</taxon>
        <taxon>Actinomycetota</taxon>
        <taxon>Actinomycetes</taxon>
        <taxon>Streptosporangiales</taxon>
        <taxon>Streptosporangiaceae</taxon>
        <taxon>Nonomuraea</taxon>
    </lineage>
</organism>
<gene>
    <name evidence="5" type="ORF">ACFLIM_09405</name>
</gene>
<evidence type="ECO:0000256" key="2">
    <source>
        <dbReference type="RuleBase" id="RU003749"/>
    </source>
</evidence>
<dbReference type="PANTHER" id="PTHR33495">
    <property type="entry name" value="ANTI-SIGMA FACTOR ANTAGONIST TM_1081-RELATED-RELATED"/>
    <property type="match status" value="1"/>
</dbReference>
<dbReference type="InterPro" id="IPR003658">
    <property type="entry name" value="Anti-sigma_ant"/>
</dbReference>
<sequence length="103" mass="10913">MTILDASTPSKTVTTVRPSGEIDIFTSRALREQLLNALDSSRGPLVLDVSGLVFCDVSGLAVLVGVQRRARSMGITFALTAPSPYMVSLLHVTGLSRAIRVVA</sequence>
<dbReference type="PROSITE" id="PS50801">
    <property type="entry name" value="STAS"/>
    <property type="match status" value="1"/>
</dbReference>
<dbReference type="Proteomes" id="UP001603978">
    <property type="component" value="Unassembled WGS sequence"/>
</dbReference>
<proteinExistence type="inferred from homology"/>
<dbReference type="CDD" id="cd07043">
    <property type="entry name" value="STAS_anti-anti-sigma_factors"/>
    <property type="match status" value="1"/>
</dbReference>
<keyword evidence="3" id="KW-1133">Transmembrane helix</keyword>
<dbReference type="Gene3D" id="3.30.750.24">
    <property type="entry name" value="STAS domain"/>
    <property type="match status" value="1"/>
</dbReference>
<dbReference type="InterPro" id="IPR036513">
    <property type="entry name" value="STAS_dom_sf"/>
</dbReference>
<dbReference type="InterPro" id="IPR058548">
    <property type="entry name" value="MlaB-like_STAS"/>
</dbReference>
<keyword evidence="3" id="KW-0812">Transmembrane</keyword>
<dbReference type="NCBIfam" id="TIGR00377">
    <property type="entry name" value="ant_ant_sig"/>
    <property type="match status" value="1"/>
</dbReference>
<evidence type="ECO:0000259" key="4">
    <source>
        <dbReference type="PROSITE" id="PS50801"/>
    </source>
</evidence>
<evidence type="ECO:0000313" key="6">
    <source>
        <dbReference type="Proteomes" id="UP001603978"/>
    </source>
</evidence>
<evidence type="ECO:0000256" key="1">
    <source>
        <dbReference type="ARBA" id="ARBA00009013"/>
    </source>
</evidence>
<reference evidence="5 6" key="1">
    <citation type="submission" date="2024-10" db="EMBL/GenBank/DDBJ databases">
        <authorList>
            <person name="Topkara A.R."/>
            <person name="Saygin H."/>
        </authorList>
    </citation>
    <scope>NUCLEOTIDE SEQUENCE [LARGE SCALE GENOMIC DNA]</scope>
    <source>
        <strain evidence="5 6">M3C6</strain>
    </source>
</reference>
<dbReference type="SUPFAM" id="SSF52091">
    <property type="entry name" value="SpoIIaa-like"/>
    <property type="match status" value="1"/>
</dbReference>
<comment type="similarity">
    <text evidence="1 2">Belongs to the anti-sigma-factor antagonist family.</text>
</comment>
<dbReference type="PANTHER" id="PTHR33495:SF2">
    <property type="entry name" value="ANTI-SIGMA FACTOR ANTAGONIST TM_1081-RELATED"/>
    <property type="match status" value="1"/>
</dbReference>
<feature type="domain" description="STAS" evidence="4">
    <location>
        <begin position="13"/>
        <end position="103"/>
    </location>
</feature>
<dbReference type="Pfam" id="PF13466">
    <property type="entry name" value="STAS_2"/>
    <property type="match status" value="1"/>
</dbReference>
<evidence type="ECO:0000313" key="5">
    <source>
        <dbReference type="EMBL" id="MFG1703400.1"/>
    </source>
</evidence>
<keyword evidence="3" id="KW-0472">Membrane</keyword>
<protein>
    <recommendedName>
        <fullName evidence="2">Anti-sigma factor antagonist</fullName>
    </recommendedName>
</protein>